<evidence type="ECO:0000256" key="5">
    <source>
        <dbReference type="ARBA" id="ARBA00022679"/>
    </source>
</evidence>
<evidence type="ECO:0000256" key="6">
    <source>
        <dbReference type="ARBA" id="ARBA00022741"/>
    </source>
</evidence>
<dbReference type="SMART" id="SM00387">
    <property type="entry name" value="HATPase_c"/>
    <property type="match status" value="1"/>
</dbReference>
<keyword evidence="7" id="KW-0418">Kinase</keyword>
<dbReference type="Gene3D" id="3.30.565.10">
    <property type="entry name" value="Histidine kinase-like ATPase, C-terminal domain"/>
    <property type="match status" value="1"/>
</dbReference>
<dbReference type="EMBL" id="AP021888">
    <property type="protein sequence ID" value="BBP43229.1"/>
    <property type="molecule type" value="Genomic_DNA"/>
</dbReference>
<dbReference type="InterPro" id="IPR003594">
    <property type="entry name" value="HATPase_dom"/>
</dbReference>
<feature type="domain" description="PAC" evidence="16">
    <location>
        <begin position="190"/>
        <end position="243"/>
    </location>
</feature>
<keyword evidence="4 12" id="KW-0597">Phosphoprotein</keyword>
<dbReference type="EC" id="2.7.13.3" evidence="3"/>
<evidence type="ECO:0000256" key="3">
    <source>
        <dbReference type="ARBA" id="ARBA00012438"/>
    </source>
</evidence>
<dbReference type="PROSITE" id="PS50113">
    <property type="entry name" value="PAC"/>
    <property type="match status" value="1"/>
</dbReference>
<dbReference type="PANTHER" id="PTHR45339:SF5">
    <property type="entry name" value="HISTIDINE KINASE"/>
    <property type="match status" value="1"/>
</dbReference>
<dbReference type="Pfam" id="PF00072">
    <property type="entry name" value="Response_reg"/>
    <property type="match status" value="1"/>
</dbReference>
<evidence type="ECO:0000313" key="18">
    <source>
        <dbReference type="Proteomes" id="UP000501466"/>
    </source>
</evidence>
<keyword evidence="5" id="KW-0808">Transferase</keyword>
<keyword evidence="10" id="KW-0472">Membrane</keyword>
<feature type="modified residue" description="4-aspartylphosphate" evidence="12">
    <location>
        <position position="690"/>
    </location>
</feature>
<dbReference type="RefSeq" id="WP_173291051.1">
    <property type="nucleotide sequence ID" value="NZ_AP021888.1"/>
</dbReference>
<evidence type="ECO:0000256" key="10">
    <source>
        <dbReference type="ARBA" id="ARBA00023136"/>
    </source>
</evidence>
<dbReference type="InterPro" id="IPR036890">
    <property type="entry name" value="HATPase_C_sf"/>
</dbReference>
<keyword evidence="9" id="KW-0902">Two-component regulatory system</keyword>
<evidence type="ECO:0000259" key="16">
    <source>
        <dbReference type="PROSITE" id="PS50113"/>
    </source>
</evidence>
<dbReference type="Proteomes" id="UP000501466">
    <property type="component" value="Chromosome"/>
</dbReference>
<reference evidence="18" key="1">
    <citation type="submission" date="2019-11" db="EMBL/GenBank/DDBJ databases">
        <title>Isolation and characterization of two novel species in the genus Thiomicrorhabdus.</title>
        <authorList>
            <person name="Mochizuki J."/>
            <person name="Kojima H."/>
            <person name="Fukui M."/>
        </authorList>
    </citation>
    <scope>NUCLEOTIDE SEQUENCE [LARGE SCALE GENOMIC DNA]</scope>
    <source>
        <strain evidence="18">AkT22</strain>
    </source>
</reference>
<dbReference type="Pfam" id="PF08448">
    <property type="entry name" value="PAS_4"/>
    <property type="match status" value="1"/>
</dbReference>
<dbReference type="InterPro" id="IPR036097">
    <property type="entry name" value="HisK_dim/P_sf"/>
</dbReference>
<dbReference type="Pfam" id="PF08447">
    <property type="entry name" value="PAS_3"/>
    <property type="match status" value="1"/>
</dbReference>
<dbReference type="InterPro" id="IPR003661">
    <property type="entry name" value="HisK_dim/P_dom"/>
</dbReference>
<dbReference type="SUPFAM" id="SSF55874">
    <property type="entry name" value="ATPase domain of HSP90 chaperone/DNA topoisomerase II/histidine kinase"/>
    <property type="match status" value="1"/>
</dbReference>
<dbReference type="SMART" id="SM00091">
    <property type="entry name" value="PAS"/>
    <property type="match status" value="2"/>
</dbReference>
<evidence type="ECO:0000256" key="7">
    <source>
        <dbReference type="ARBA" id="ARBA00022777"/>
    </source>
</evidence>
<dbReference type="PANTHER" id="PTHR45339">
    <property type="entry name" value="HYBRID SIGNAL TRANSDUCTION HISTIDINE KINASE J"/>
    <property type="match status" value="1"/>
</dbReference>
<evidence type="ECO:0000256" key="12">
    <source>
        <dbReference type="PROSITE-ProRule" id="PRU00169"/>
    </source>
</evidence>
<dbReference type="InterPro" id="IPR013656">
    <property type="entry name" value="PAS_4"/>
</dbReference>
<dbReference type="Gene3D" id="1.10.287.130">
    <property type="match status" value="1"/>
</dbReference>
<dbReference type="CDD" id="cd16922">
    <property type="entry name" value="HATPase_EvgS-ArcB-TorS-like"/>
    <property type="match status" value="1"/>
</dbReference>
<dbReference type="GO" id="GO:0000155">
    <property type="term" value="F:phosphorelay sensor kinase activity"/>
    <property type="evidence" value="ECO:0007669"/>
    <property type="project" value="InterPro"/>
</dbReference>
<dbReference type="GO" id="GO:0016020">
    <property type="term" value="C:membrane"/>
    <property type="evidence" value="ECO:0007669"/>
    <property type="project" value="UniProtKB-SubCell"/>
</dbReference>
<evidence type="ECO:0000259" key="14">
    <source>
        <dbReference type="PROSITE" id="PS50110"/>
    </source>
</evidence>
<gene>
    <name evidence="17" type="ORF">THMIRHAT_09750</name>
</gene>
<dbReference type="SUPFAM" id="SSF52172">
    <property type="entry name" value="CheY-like"/>
    <property type="match status" value="1"/>
</dbReference>
<dbReference type="Gene3D" id="3.30.450.20">
    <property type="entry name" value="PAS domain"/>
    <property type="match status" value="2"/>
</dbReference>
<evidence type="ECO:0000256" key="8">
    <source>
        <dbReference type="ARBA" id="ARBA00022840"/>
    </source>
</evidence>
<dbReference type="FunFam" id="3.30.565.10:FF:000010">
    <property type="entry name" value="Sensor histidine kinase RcsC"/>
    <property type="match status" value="1"/>
</dbReference>
<protein>
    <recommendedName>
        <fullName evidence="3">histidine kinase</fullName>
        <ecNumber evidence="3">2.7.13.3</ecNumber>
    </recommendedName>
</protein>
<feature type="domain" description="PAS" evidence="15">
    <location>
        <begin position="244"/>
        <end position="295"/>
    </location>
</feature>
<keyword evidence="6" id="KW-0547">Nucleotide-binding</keyword>
<dbReference type="CDD" id="cd17546">
    <property type="entry name" value="REC_hyHK_CKI1_RcsC-like"/>
    <property type="match status" value="1"/>
</dbReference>
<dbReference type="InterPro" id="IPR004358">
    <property type="entry name" value="Sig_transdc_His_kin-like_C"/>
</dbReference>
<dbReference type="InterPro" id="IPR035965">
    <property type="entry name" value="PAS-like_dom_sf"/>
</dbReference>
<feature type="domain" description="PAS" evidence="15">
    <location>
        <begin position="115"/>
        <end position="187"/>
    </location>
</feature>
<evidence type="ECO:0000259" key="15">
    <source>
        <dbReference type="PROSITE" id="PS50112"/>
    </source>
</evidence>
<sequence length="764" mass="85753">MIANKPIKELQAIFADMAIATAIIKRNEDSEWSIVWQNSAATSLWSEYDIDEDFDLKLSLMDAASKTGASSFVCKLVKNIQPFRFIVSAYSDNDFLLQFLPEVAVSEYRGERRRKEDVYQLVIEGSKVGVFDWNIADEFISYSDKVYDLCGLNHSELGNTLEQFLSRVHAEDVEGLKESFETHLEQRWPYDYSFRIKTSVGHYVWVQVTGKAVWNSVTAEPIRFVGMMLNISARKNAEAQVLQREALIEQIIDSLPISIYVKDHNGCFRFFSKQTEQDTGVSREEAIGRTVYEIFPTTLARQQSISDQIAITENRILVSEENIQIAGFSRWLMLGKGPIKVNRNGEDQVWILGFSIDITQRKAVEEMLEQARDAAQKASQAKSEFLSVMSHEIRTPLNSVIGTAGLLIDTPLDAEQAQHVEMIKRSGEHLLHLINDILDFNKLDAGKMELESRPIDLYAQIQTVFAMCNVNARLKGIELNFSFPEHMGHYFLGDEARFRQILLNLIGNAIKFTEKGSVTLKIMTPSTALEAASAQRIRFEVIDTGIGIPADKIGLLFSEFTQVDASTTRKFGGTGLGLSICKKLVEAMDGKIGIISKLGEGSTFWFEVPMEEVGEIEAKKEFADDLPELTRSLNILVAEDNLPNQLLIKALLKKMGHEVVLAGNGLKAIEAIEEREADHDLPMFDLVLMDMQMPEMDGLEATAKIRALESDVSTIPIIALTANVMSGDRDRVIEAGMNDYLTKPIDLVALKRTLKVWGSIRPEI</sequence>
<name>A0A6F8PM96_9GAMM</name>
<dbReference type="SUPFAM" id="SSF55785">
    <property type="entry name" value="PYP-like sensor domain (PAS domain)"/>
    <property type="match status" value="2"/>
</dbReference>
<dbReference type="InterPro" id="IPR001789">
    <property type="entry name" value="Sig_transdc_resp-reg_receiver"/>
</dbReference>
<dbReference type="KEGG" id="tzo:THMIRHAT_09750"/>
<dbReference type="InterPro" id="IPR000700">
    <property type="entry name" value="PAS-assoc_C"/>
</dbReference>
<dbReference type="PROSITE" id="PS50109">
    <property type="entry name" value="HIS_KIN"/>
    <property type="match status" value="1"/>
</dbReference>
<proteinExistence type="predicted"/>
<keyword evidence="8" id="KW-0067">ATP-binding</keyword>
<dbReference type="PRINTS" id="PR00344">
    <property type="entry name" value="BCTRLSENSOR"/>
</dbReference>
<dbReference type="Pfam" id="PF02518">
    <property type="entry name" value="HATPase_c"/>
    <property type="match status" value="1"/>
</dbReference>
<comment type="catalytic activity">
    <reaction evidence="1">
        <text>ATP + protein L-histidine = ADP + protein N-phospho-L-histidine.</text>
        <dbReference type="EC" id="2.7.13.3"/>
    </reaction>
</comment>
<dbReference type="GO" id="GO:0005524">
    <property type="term" value="F:ATP binding"/>
    <property type="evidence" value="ECO:0007669"/>
    <property type="project" value="UniProtKB-KW"/>
</dbReference>
<dbReference type="NCBIfam" id="TIGR00229">
    <property type="entry name" value="sensory_box"/>
    <property type="match status" value="2"/>
</dbReference>
<evidence type="ECO:0000313" key="17">
    <source>
        <dbReference type="EMBL" id="BBP43229.1"/>
    </source>
</evidence>
<comment type="subcellular location">
    <subcellularLocation>
        <location evidence="2">Membrane</location>
    </subcellularLocation>
</comment>
<dbReference type="Pfam" id="PF00512">
    <property type="entry name" value="HisKA"/>
    <property type="match status" value="1"/>
</dbReference>
<dbReference type="CDD" id="cd00082">
    <property type="entry name" value="HisKA"/>
    <property type="match status" value="1"/>
</dbReference>
<dbReference type="InterPro" id="IPR000014">
    <property type="entry name" value="PAS"/>
</dbReference>
<evidence type="ECO:0000256" key="2">
    <source>
        <dbReference type="ARBA" id="ARBA00004370"/>
    </source>
</evidence>
<dbReference type="SUPFAM" id="SSF47384">
    <property type="entry name" value="Homodimeric domain of signal transducing histidine kinase"/>
    <property type="match status" value="1"/>
</dbReference>
<dbReference type="Gene3D" id="3.40.50.2300">
    <property type="match status" value="1"/>
</dbReference>
<dbReference type="AlphaFoldDB" id="A0A6F8PM96"/>
<evidence type="ECO:0000256" key="9">
    <source>
        <dbReference type="ARBA" id="ARBA00023012"/>
    </source>
</evidence>
<feature type="domain" description="Histidine kinase" evidence="13">
    <location>
        <begin position="388"/>
        <end position="612"/>
    </location>
</feature>
<dbReference type="SMART" id="SM00448">
    <property type="entry name" value="REC"/>
    <property type="match status" value="1"/>
</dbReference>
<evidence type="ECO:0000256" key="1">
    <source>
        <dbReference type="ARBA" id="ARBA00000085"/>
    </source>
</evidence>
<feature type="domain" description="Response regulatory" evidence="14">
    <location>
        <begin position="634"/>
        <end position="758"/>
    </location>
</feature>
<keyword evidence="18" id="KW-1185">Reference proteome</keyword>
<keyword evidence="11" id="KW-0131">Cell cycle</keyword>
<dbReference type="PROSITE" id="PS50112">
    <property type="entry name" value="PAS"/>
    <property type="match status" value="2"/>
</dbReference>
<dbReference type="InterPro" id="IPR011006">
    <property type="entry name" value="CheY-like_superfamily"/>
</dbReference>
<dbReference type="PROSITE" id="PS50110">
    <property type="entry name" value="RESPONSE_REGULATORY"/>
    <property type="match status" value="1"/>
</dbReference>
<evidence type="ECO:0000256" key="11">
    <source>
        <dbReference type="ARBA" id="ARBA00023306"/>
    </source>
</evidence>
<evidence type="ECO:0000259" key="13">
    <source>
        <dbReference type="PROSITE" id="PS50109"/>
    </source>
</evidence>
<dbReference type="FunFam" id="1.10.287.130:FF:000038">
    <property type="entry name" value="Sensory transduction histidine kinase"/>
    <property type="match status" value="1"/>
</dbReference>
<evidence type="ECO:0000256" key="4">
    <source>
        <dbReference type="ARBA" id="ARBA00022553"/>
    </source>
</evidence>
<organism evidence="17 18">
    <name type="scientific">Thiosulfativibrio zosterae</name>
    <dbReference type="NCBI Taxonomy" id="2675053"/>
    <lineage>
        <taxon>Bacteria</taxon>
        <taxon>Pseudomonadati</taxon>
        <taxon>Pseudomonadota</taxon>
        <taxon>Gammaproteobacteria</taxon>
        <taxon>Thiotrichales</taxon>
        <taxon>Piscirickettsiaceae</taxon>
        <taxon>Thiosulfativibrio</taxon>
    </lineage>
</organism>
<dbReference type="InterPro" id="IPR013655">
    <property type="entry name" value="PAS_fold_3"/>
</dbReference>
<accession>A0A6F8PM96</accession>
<dbReference type="SMART" id="SM00388">
    <property type="entry name" value="HisKA"/>
    <property type="match status" value="1"/>
</dbReference>
<dbReference type="InterPro" id="IPR005467">
    <property type="entry name" value="His_kinase_dom"/>
</dbReference>